<evidence type="ECO:0000313" key="1">
    <source>
        <dbReference type="EMBL" id="CAI6339734.1"/>
    </source>
</evidence>
<dbReference type="Proteomes" id="UP001152607">
    <property type="component" value="Unassembled WGS sequence"/>
</dbReference>
<comment type="caution">
    <text evidence="1">The sequence shown here is derived from an EMBL/GenBank/DDBJ whole genome shotgun (WGS) entry which is preliminary data.</text>
</comment>
<sequence length="41" mass="4892">MRDGFENQFGFELDMQNTPQSIICFQKLPDAWCIQRQLSVR</sequence>
<organism evidence="1 2">
    <name type="scientific">Periconia digitata</name>
    <dbReference type="NCBI Taxonomy" id="1303443"/>
    <lineage>
        <taxon>Eukaryota</taxon>
        <taxon>Fungi</taxon>
        <taxon>Dikarya</taxon>
        <taxon>Ascomycota</taxon>
        <taxon>Pezizomycotina</taxon>
        <taxon>Dothideomycetes</taxon>
        <taxon>Pleosporomycetidae</taxon>
        <taxon>Pleosporales</taxon>
        <taxon>Massarineae</taxon>
        <taxon>Periconiaceae</taxon>
        <taxon>Periconia</taxon>
    </lineage>
</organism>
<protein>
    <submittedName>
        <fullName evidence="1">Uncharacterized protein</fullName>
    </submittedName>
</protein>
<gene>
    <name evidence="1" type="ORF">PDIGIT_LOCUS12897</name>
</gene>
<name>A0A9W4UQR9_9PLEO</name>
<dbReference type="AlphaFoldDB" id="A0A9W4UQR9"/>
<reference evidence="1" key="1">
    <citation type="submission" date="2023-01" db="EMBL/GenBank/DDBJ databases">
        <authorList>
            <person name="Van Ghelder C."/>
            <person name="Rancurel C."/>
        </authorList>
    </citation>
    <scope>NUCLEOTIDE SEQUENCE</scope>
    <source>
        <strain evidence="1">CNCM I-4278</strain>
    </source>
</reference>
<dbReference type="EMBL" id="CAOQHR010000009">
    <property type="protein sequence ID" value="CAI6339734.1"/>
    <property type="molecule type" value="Genomic_DNA"/>
</dbReference>
<evidence type="ECO:0000313" key="2">
    <source>
        <dbReference type="Proteomes" id="UP001152607"/>
    </source>
</evidence>
<proteinExistence type="predicted"/>
<keyword evidence="2" id="KW-1185">Reference proteome</keyword>
<accession>A0A9W4UQR9</accession>